<name>A0A0J9T7X6_PLAVI</name>
<protein>
    <submittedName>
        <fullName evidence="1">Uncharacterized protein</fullName>
    </submittedName>
</protein>
<dbReference type="Proteomes" id="UP000053776">
    <property type="component" value="Unassembled WGS sequence"/>
</dbReference>
<reference evidence="1 2" key="1">
    <citation type="submission" date="2011-08" db="EMBL/GenBank/DDBJ databases">
        <title>The Genome Sequence of Plasmodium vivax Mauritania I.</title>
        <authorList>
            <consortium name="The Broad Institute Genome Sequencing Platform"/>
            <consortium name="The Broad Institute Genome Sequencing Center for Infectious Disease"/>
            <person name="Neafsey D."/>
            <person name="Carlton J."/>
            <person name="Barnwell J."/>
            <person name="Collins W."/>
            <person name="Escalante A."/>
            <person name="Mullikin J."/>
            <person name="Saul A."/>
            <person name="Guigo R."/>
            <person name="Camara F."/>
            <person name="Young S.K."/>
            <person name="Zeng Q."/>
            <person name="Gargeya S."/>
            <person name="Fitzgerald M."/>
            <person name="Haas B."/>
            <person name="Abouelleil A."/>
            <person name="Alvarado L."/>
            <person name="Arachchi H.M."/>
            <person name="Berlin A."/>
            <person name="Brown A."/>
            <person name="Chapman S.B."/>
            <person name="Chen Z."/>
            <person name="Dunbar C."/>
            <person name="Freedman E."/>
            <person name="Gearin G."/>
            <person name="Gellesch M."/>
            <person name="Goldberg J."/>
            <person name="Griggs A."/>
            <person name="Gujja S."/>
            <person name="Heiman D."/>
            <person name="Howarth C."/>
            <person name="Larson L."/>
            <person name="Lui A."/>
            <person name="MacDonald P.J.P."/>
            <person name="Montmayeur A."/>
            <person name="Murphy C."/>
            <person name="Neiman D."/>
            <person name="Pearson M."/>
            <person name="Priest M."/>
            <person name="Roberts A."/>
            <person name="Saif S."/>
            <person name="Shea T."/>
            <person name="Shenoy N."/>
            <person name="Sisk P."/>
            <person name="Stolte C."/>
            <person name="Sykes S."/>
            <person name="Wortman J."/>
            <person name="Nusbaum C."/>
            <person name="Birren B."/>
        </authorList>
    </citation>
    <scope>NUCLEOTIDE SEQUENCE [LARGE SCALE GENOMIC DNA]</scope>
    <source>
        <strain evidence="1 2">Mauritania I</strain>
    </source>
</reference>
<sequence length="132" mass="15866">MDVSFMNYWLNIEFQKYNMNTTANIERFYNELTSKDDKFDKKKMLNNKLRKIDDNELNNMKELYALYKESNKIYNYLTSGNEEGCTSCSMCTEMCIEKYKKNIKRCPDNNTKFCKALYKFKETYEGNFNQGL</sequence>
<accession>A0A0J9T7X6</accession>
<proteinExistence type="predicted"/>
<evidence type="ECO:0000313" key="1">
    <source>
        <dbReference type="EMBL" id="KMZ91091.1"/>
    </source>
</evidence>
<dbReference type="OrthoDB" id="10283701at2759"/>
<gene>
    <name evidence="1" type="ORF">PVMG_04863</name>
</gene>
<dbReference type="AlphaFoldDB" id="A0A0J9T7X6"/>
<organism evidence="1 2">
    <name type="scientific">Plasmodium vivax Mauritania I</name>
    <dbReference type="NCBI Taxonomy" id="1035515"/>
    <lineage>
        <taxon>Eukaryota</taxon>
        <taxon>Sar</taxon>
        <taxon>Alveolata</taxon>
        <taxon>Apicomplexa</taxon>
        <taxon>Aconoidasida</taxon>
        <taxon>Haemosporida</taxon>
        <taxon>Plasmodiidae</taxon>
        <taxon>Plasmodium</taxon>
        <taxon>Plasmodium (Plasmodium)</taxon>
    </lineage>
</organism>
<dbReference type="EMBL" id="KQ235090">
    <property type="protein sequence ID" value="KMZ91091.1"/>
    <property type="molecule type" value="Genomic_DNA"/>
</dbReference>
<evidence type="ECO:0000313" key="2">
    <source>
        <dbReference type="Proteomes" id="UP000053776"/>
    </source>
</evidence>